<dbReference type="EMBL" id="JAOPKC010000009">
    <property type="protein sequence ID" value="MCU4718334.1"/>
    <property type="molecule type" value="Genomic_DNA"/>
</dbReference>
<feature type="compositionally biased region" description="Acidic residues" evidence="1">
    <location>
        <begin position="1"/>
        <end position="12"/>
    </location>
</feature>
<feature type="region of interest" description="Disordered" evidence="1">
    <location>
        <begin position="1"/>
        <end position="24"/>
    </location>
</feature>
<protein>
    <submittedName>
        <fullName evidence="4">Uncharacterized protein</fullName>
    </submittedName>
</protein>
<organism evidence="4 6">
    <name type="scientific">Halapricum hydrolyticum</name>
    <dbReference type="NCBI Taxonomy" id="2979991"/>
    <lineage>
        <taxon>Archaea</taxon>
        <taxon>Methanobacteriati</taxon>
        <taxon>Methanobacteriota</taxon>
        <taxon>Stenosarchaea group</taxon>
        <taxon>Halobacteria</taxon>
        <taxon>Halobacteriales</taxon>
        <taxon>Haloarculaceae</taxon>
        <taxon>Halapricum</taxon>
    </lineage>
</organism>
<dbReference type="Proteomes" id="UP001209746">
    <property type="component" value="Unassembled WGS sequence"/>
</dbReference>
<reference evidence="4" key="1">
    <citation type="submission" date="2023-02" db="EMBL/GenBank/DDBJ databases">
        <title>Enrichment on poylsaccharides allowed isolation of novel metabolic and taxonomic groups of Haloarchaea.</title>
        <authorList>
            <person name="Sorokin D.Y."/>
            <person name="Elcheninov A.G."/>
            <person name="Khizhniak T.V."/>
            <person name="Kolganova T.V."/>
            <person name="Kublanov I.V."/>
        </authorList>
    </citation>
    <scope>NUCLEOTIDE SEQUENCE</scope>
    <source>
        <strain evidence="3 5">HArc-curdl5-1</strain>
        <strain evidence="4">HArc-curdl7</strain>
    </source>
</reference>
<keyword evidence="5" id="KW-1185">Reference proteome</keyword>
<evidence type="ECO:0000313" key="3">
    <source>
        <dbReference type="EMBL" id="MCU4718334.1"/>
    </source>
</evidence>
<keyword evidence="2" id="KW-0812">Transmembrane</keyword>
<keyword evidence="2" id="KW-1133">Transmembrane helix</keyword>
<dbReference type="EMBL" id="JAOPKD010000008">
    <property type="protein sequence ID" value="MCU4727218.1"/>
    <property type="molecule type" value="Genomic_DNA"/>
</dbReference>
<dbReference type="Proteomes" id="UP001208186">
    <property type="component" value="Unassembled WGS sequence"/>
</dbReference>
<evidence type="ECO:0000313" key="5">
    <source>
        <dbReference type="Proteomes" id="UP001208186"/>
    </source>
</evidence>
<feature type="transmembrane region" description="Helical" evidence="2">
    <location>
        <begin position="43"/>
        <end position="66"/>
    </location>
</feature>
<proteinExistence type="predicted"/>
<sequence length="89" mass="10032">MSSYDPPEEDESTSSYDPGVKEREVTDKREFKDLLLEADRIDYIVYGVLLGIPAGILTTILVWHFIPGFSETAEALLRWLLDVVSAAWA</sequence>
<evidence type="ECO:0000313" key="6">
    <source>
        <dbReference type="Proteomes" id="UP001209746"/>
    </source>
</evidence>
<keyword evidence="2" id="KW-0472">Membrane</keyword>
<dbReference type="RefSeq" id="WP_315909090.1">
    <property type="nucleotide sequence ID" value="NZ_JAOPKC010000009.1"/>
</dbReference>
<gene>
    <name evidence="4" type="ORF">OB914_09575</name>
    <name evidence="3" type="ORF">OB916_09705</name>
</gene>
<accession>A0AAE3LJE0</accession>
<name>A0AAE3LJE0_9EURY</name>
<dbReference type="AlphaFoldDB" id="A0AAE3LJE0"/>
<evidence type="ECO:0000256" key="2">
    <source>
        <dbReference type="SAM" id="Phobius"/>
    </source>
</evidence>
<evidence type="ECO:0000256" key="1">
    <source>
        <dbReference type="SAM" id="MobiDB-lite"/>
    </source>
</evidence>
<evidence type="ECO:0000313" key="4">
    <source>
        <dbReference type="EMBL" id="MCU4727218.1"/>
    </source>
</evidence>
<comment type="caution">
    <text evidence="4">The sequence shown here is derived from an EMBL/GenBank/DDBJ whole genome shotgun (WGS) entry which is preliminary data.</text>
</comment>